<dbReference type="AlphaFoldDB" id="A0A0C9TLD1"/>
<protein>
    <recommendedName>
        <fullName evidence="2">DUF6532 domain-containing protein</fullName>
    </recommendedName>
</protein>
<proteinExistence type="predicted"/>
<organism evidence="3 4">
    <name type="scientific">Paxillus involutus ATCC 200175</name>
    <dbReference type="NCBI Taxonomy" id="664439"/>
    <lineage>
        <taxon>Eukaryota</taxon>
        <taxon>Fungi</taxon>
        <taxon>Dikarya</taxon>
        <taxon>Basidiomycota</taxon>
        <taxon>Agaricomycotina</taxon>
        <taxon>Agaricomycetes</taxon>
        <taxon>Agaricomycetidae</taxon>
        <taxon>Boletales</taxon>
        <taxon>Paxilineae</taxon>
        <taxon>Paxillaceae</taxon>
        <taxon>Paxillus</taxon>
    </lineage>
</organism>
<evidence type="ECO:0000256" key="1">
    <source>
        <dbReference type="SAM" id="MobiDB-lite"/>
    </source>
</evidence>
<feature type="region of interest" description="Disordered" evidence="1">
    <location>
        <begin position="1"/>
        <end position="49"/>
    </location>
</feature>
<dbReference type="EMBL" id="KN819598">
    <property type="protein sequence ID" value="KIJ08562.1"/>
    <property type="molecule type" value="Genomic_DNA"/>
</dbReference>
<reference evidence="4" key="2">
    <citation type="submission" date="2015-01" db="EMBL/GenBank/DDBJ databases">
        <title>Evolutionary Origins and Diversification of the Mycorrhizal Mutualists.</title>
        <authorList>
            <consortium name="DOE Joint Genome Institute"/>
            <consortium name="Mycorrhizal Genomics Consortium"/>
            <person name="Kohler A."/>
            <person name="Kuo A."/>
            <person name="Nagy L.G."/>
            <person name="Floudas D."/>
            <person name="Copeland A."/>
            <person name="Barry K.W."/>
            <person name="Cichocki N."/>
            <person name="Veneault-Fourrey C."/>
            <person name="LaButti K."/>
            <person name="Lindquist E.A."/>
            <person name="Lipzen A."/>
            <person name="Lundell T."/>
            <person name="Morin E."/>
            <person name="Murat C."/>
            <person name="Riley R."/>
            <person name="Ohm R."/>
            <person name="Sun H."/>
            <person name="Tunlid A."/>
            <person name="Henrissat B."/>
            <person name="Grigoriev I.V."/>
            <person name="Hibbett D.S."/>
            <person name="Martin F."/>
        </authorList>
    </citation>
    <scope>NUCLEOTIDE SEQUENCE [LARGE SCALE GENOMIC DNA]</scope>
    <source>
        <strain evidence="4">ATCC 200175</strain>
    </source>
</reference>
<name>A0A0C9TLD1_PAXIN</name>
<evidence type="ECO:0000259" key="2">
    <source>
        <dbReference type="Pfam" id="PF20149"/>
    </source>
</evidence>
<keyword evidence="4" id="KW-1185">Reference proteome</keyword>
<accession>A0A0C9TLD1</accession>
<dbReference type="HOGENOM" id="CLU_080777_0_0_1"/>
<evidence type="ECO:0000313" key="4">
    <source>
        <dbReference type="Proteomes" id="UP000053647"/>
    </source>
</evidence>
<reference evidence="3 4" key="1">
    <citation type="submission" date="2014-06" db="EMBL/GenBank/DDBJ databases">
        <authorList>
            <consortium name="DOE Joint Genome Institute"/>
            <person name="Kuo A."/>
            <person name="Kohler A."/>
            <person name="Nagy L.G."/>
            <person name="Floudas D."/>
            <person name="Copeland A."/>
            <person name="Barry K.W."/>
            <person name="Cichocki N."/>
            <person name="Veneault-Fourrey C."/>
            <person name="LaButti K."/>
            <person name="Lindquist E.A."/>
            <person name="Lipzen A."/>
            <person name="Lundell T."/>
            <person name="Morin E."/>
            <person name="Murat C."/>
            <person name="Sun H."/>
            <person name="Tunlid A."/>
            <person name="Henrissat B."/>
            <person name="Grigoriev I.V."/>
            <person name="Hibbett D.S."/>
            <person name="Martin F."/>
            <person name="Nordberg H.P."/>
            <person name="Cantor M.N."/>
            <person name="Hua S.X."/>
        </authorList>
    </citation>
    <scope>NUCLEOTIDE SEQUENCE [LARGE SCALE GENOMIC DNA]</scope>
    <source>
        <strain evidence="3 4">ATCC 200175</strain>
    </source>
</reference>
<dbReference type="InterPro" id="IPR045341">
    <property type="entry name" value="DUF6532"/>
</dbReference>
<dbReference type="Proteomes" id="UP000053647">
    <property type="component" value="Unassembled WGS sequence"/>
</dbReference>
<feature type="domain" description="DUF6532" evidence="2">
    <location>
        <begin position="111"/>
        <end position="228"/>
    </location>
</feature>
<sequence length="236" mass="26811">MSAHDQDEQGSQAGTEKTEDSQAATLIDQDESHVLSRQGSKHSKTSKANTVPCPNTLACFIPLWCKLLDDGKVKLRLHLTTEDPFPLCEMAIDSICMEIIIELTVKYQVEGLELESEQIQFVKNKVAELLENARFLRGAPDSLGKTSNFVHHALKKACIAYFYSSSDKVLHQFPDFQQYVPERVLLLITAMVHFVLEVFATRWFGKRVTLNAEQVERYYNDLCGLLNQVSADEYHR</sequence>
<gene>
    <name evidence="3" type="ORF">PAXINDRAFT_18317</name>
</gene>
<evidence type="ECO:0000313" key="3">
    <source>
        <dbReference type="EMBL" id="KIJ08562.1"/>
    </source>
</evidence>
<dbReference type="Pfam" id="PF20149">
    <property type="entry name" value="DUF6532"/>
    <property type="match status" value="1"/>
</dbReference>
<dbReference type="OrthoDB" id="2646753at2759"/>